<organism evidence="2 3">
    <name type="scientific">Trichoderma longibrachiatum ATCC 18648</name>
    <dbReference type="NCBI Taxonomy" id="983965"/>
    <lineage>
        <taxon>Eukaryota</taxon>
        <taxon>Fungi</taxon>
        <taxon>Dikarya</taxon>
        <taxon>Ascomycota</taxon>
        <taxon>Pezizomycotina</taxon>
        <taxon>Sordariomycetes</taxon>
        <taxon>Hypocreomycetidae</taxon>
        <taxon>Hypocreales</taxon>
        <taxon>Hypocreaceae</taxon>
        <taxon>Trichoderma</taxon>
    </lineage>
</organism>
<keyword evidence="3" id="KW-1185">Reference proteome</keyword>
<gene>
    <name evidence="2" type="ORF">M440DRAFT_158478</name>
</gene>
<reference evidence="2 3" key="1">
    <citation type="submission" date="2016-07" db="EMBL/GenBank/DDBJ databases">
        <title>Multiple horizontal gene transfer events from other fungi enriched the ability of initially mycotrophic Trichoderma (Ascomycota) to feed on dead plant biomass.</title>
        <authorList>
            <consortium name="DOE Joint Genome Institute"/>
            <person name="Aerts A."/>
            <person name="Atanasova L."/>
            <person name="Chenthamara K."/>
            <person name="Zhang J."/>
            <person name="Grujic M."/>
            <person name="Henrissat B."/>
            <person name="Kuo A."/>
            <person name="Salamov A."/>
            <person name="Lipzen A."/>
            <person name="Labutti K."/>
            <person name="Barry K."/>
            <person name="Miao Y."/>
            <person name="Rahimi M.J."/>
            <person name="Shen Q."/>
            <person name="Grigoriev I.V."/>
            <person name="Kubicek C.P."/>
            <person name="Druzhinina I.S."/>
        </authorList>
    </citation>
    <scope>NUCLEOTIDE SEQUENCE [LARGE SCALE GENOMIC DNA]</scope>
    <source>
        <strain evidence="2 3">ATCC 18648</strain>
    </source>
</reference>
<proteinExistence type="predicted"/>
<dbReference type="Proteomes" id="UP000240760">
    <property type="component" value="Unassembled WGS sequence"/>
</dbReference>
<protein>
    <submittedName>
        <fullName evidence="2">Uncharacterized protein</fullName>
    </submittedName>
</protein>
<dbReference type="EMBL" id="KZ679141">
    <property type="protein sequence ID" value="PTB72485.1"/>
    <property type="molecule type" value="Genomic_DNA"/>
</dbReference>
<evidence type="ECO:0000256" key="1">
    <source>
        <dbReference type="SAM" id="MobiDB-lite"/>
    </source>
</evidence>
<evidence type="ECO:0000313" key="2">
    <source>
        <dbReference type="EMBL" id="PTB72485.1"/>
    </source>
</evidence>
<sequence length="181" mass="20120">MAPLRGLCHVCSDLAMFTHCRIPSEISSTHVESRSVCFWVGKSQSSILATLVSETITNCLIYLFLINVTEAIECTSNRGSHPFTPSAVHEGLSVVQLACYFLTLLRQLPPPETRSSSTPSLQGEEGCGLRPRALKPDSGTPHGLPLRASTHNARRCMHAWLEEDVIRWMRDRMLQGRRCGM</sequence>
<dbReference type="AlphaFoldDB" id="A0A2T4BT67"/>
<name>A0A2T4BT67_TRILO</name>
<accession>A0A2T4BT67</accession>
<evidence type="ECO:0000313" key="3">
    <source>
        <dbReference type="Proteomes" id="UP000240760"/>
    </source>
</evidence>
<feature type="region of interest" description="Disordered" evidence="1">
    <location>
        <begin position="110"/>
        <end position="147"/>
    </location>
</feature>